<dbReference type="GO" id="GO:0030091">
    <property type="term" value="P:protein repair"/>
    <property type="evidence" value="ECO:0007669"/>
    <property type="project" value="UniProtKB-UniRule"/>
</dbReference>
<feature type="active site" evidence="7">
    <location>
        <position position="60"/>
    </location>
</feature>
<dbReference type="FunFam" id="3.40.50.150:FF:000010">
    <property type="entry name" value="Protein-L-isoaspartate O-methyltransferase"/>
    <property type="match status" value="1"/>
</dbReference>
<accession>A0A3N1MAZ3</accession>
<dbReference type="HAMAP" id="MF_00090">
    <property type="entry name" value="PIMT"/>
    <property type="match status" value="1"/>
</dbReference>
<dbReference type="OrthoDB" id="9810066at2"/>
<dbReference type="PANTHER" id="PTHR11579:SF0">
    <property type="entry name" value="PROTEIN-L-ISOASPARTATE(D-ASPARTATE) O-METHYLTRANSFERASE"/>
    <property type="match status" value="1"/>
</dbReference>
<reference evidence="8 9" key="1">
    <citation type="submission" date="2018-11" db="EMBL/GenBank/DDBJ databases">
        <title>Genomic Encyclopedia of Type Strains, Phase IV (KMG-IV): sequencing the most valuable type-strain genomes for metagenomic binning, comparative biology and taxonomic classification.</title>
        <authorList>
            <person name="Goeker M."/>
        </authorList>
    </citation>
    <scope>NUCLEOTIDE SEQUENCE [LARGE SCALE GENOMIC DNA]</scope>
    <source>
        <strain evidence="8 9">DSM 5900</strain>
    </source>
</reference>
<dbReference type="PROSITE" id="PS01279">
    <property type="entry name" value="PCMT"/>
    <property type="match status" value="1"/>
</dbReference>
<dbReference type="GO" id="GO:0005737">
    <property type="term" value="C:cytoplasm"/>
    <property type="evidence" value="ECO:0007669"/>
    <property type="project" value="UniProtKB-SubCell"/>
</dbReference>
<dbReference type="PANTHER" id="PTHR11579">
    <property type="entry name" value="PROTEIN-L-ISOASPARTATE O-METHYLTRANSFERASE"/>
    <property type="match status" value="1"/>
</dbReference>
<comment type="catalytic activity">
    <reaction evidence="7">
        <text>[protein]-L-isoaspartate + S-adenosyl-L-methionine = [protein]-L-isoaspartate alpha-methyl ester + S-adenosyl-L-homocysteine</text>
        <dbReference type="Rhea" id="RHEA:12705"/>
        <dbReference type="Rhea" id="RHEA-COMP:12143"/>
        <dbReference type="Rhea" id="RHEA-COMP:12144"/>
        <dbReference type="ChEBI" id="CHEBI:57856"/>
        <dbReference type="ChEBI" id="CHEBI:59789"/>
        <dbReference type="ChEBI" id="CHEBI:90596"/>
        <dbReference type="ChEBI" id="CHEBI:90598"/>
        <dbReference type="EC" id="2.1.1.77"/>
    </reaction>
</comment>
<keyword evidence="5 7" id="KW-0808">Transferase</keyword>
<dbReference type="GO" id="GO:0032259">
    <property type="term" value="P:methylation"/>
    <property type="evidence" value="ECO:0007669"/>
    <property type="project" value="UniProtKB-KW"/>
</dbReference>
<keyword evidence="9" id="KW-1185">Reference proteome</keyword>
<evidence type="ECO:0000256" key="5">
    <source>
        <dbReference type="ARBA" id="ARBA00022679"/>
    </source>
</evidence>
<dbReference type="RefSeq" id="WP_123689219.1">
    <property type="nucleotide sequence ID" value="NZ_RJKX01000013.1"/>
</dbReference>
<evidence type="ECO:0000256" key="4">
    <source>
        <dbReference type="ARBA" id="ARBA00022603"/>
    </source>
</evidence>
<dbReference type="EMBL" id="RJKX01000013">
    <property type="protein sequence ID" value="ROP99876.1"/>
    <property type="molecule type" value="Genomic_DNA"/>
</dbReference>
<comment type="similarity">
    <text evidence="2 7">Belongs to the methyltransferase superfamily. L-isoaspartyl/D-aspartyl protein methyltransferase family.</text>
</comment>
<protein>
    <recommendedName>
        <fullName evidence="7">Protein-L-isoaspartate O-methyltransferase</fullName>
        <ecNumber evidence="7">2.1.1.77</ecNumber>
    </recommendedName>
    <alternativeName>
        <fullName evidence="7">L-isoaspartyl protein carboxyl methyltransferase</fullName>
    </alternativeName>
    <alternativeName>
        <fullName evidence="7">Protein L-isoaspartyl methyltransferase</fullName>
    </alternativeName>
    <alternativeName>
        <fullName evidence="7">Protein-beta-aspartate methyltransferase</fullName>
        <shortName evidence="7">PIMT</shortName>
    </alternativeName>
</protein>
<keyword evidence="6 7" id="KW-0949">S-adenosyl-L-methionine</keyword>
<evidence type="ECO:0000256" key="3">
    <source>
        <dbReference type="ARBA" id="ARBA00022490"/>
    </source>
</evidence>
<evidence type="ECO:0000256" key="7">
    <source>
        <dbReference type="HAMAP-Rule" id="MF_00090"/>
    </source>
</evidence>
<keyword evidence="3 7" id="KW-0963">Cytoplasm</keyword>
<dbReference type="InterPro" id="IPR029063">
    <property type="entry name" value="SAM-dependent_MTases_sf"/>
</dbReference>
<comment type="caution">
    <text evidence="8">The sequence shown here is derived from an EMBL/GenBank/DDBJ whole genome shotgun (WGS) entry which is preliminary data.</text>
</comment>
<dbReference type="InterPro" id="IPR000682">
    <property type="entry name" value="PCMT"/>
</dbReference>
<evidence type="ECO:0000313" key="9">
    <source>
        <dbReference type="Proteomes" id="UP000278222"/>
    </source>
</evidence>
<keyword evidence="4 7" id="KW-0489">Methyltransferase</keyword>
<dbReference type="GO" id="GO:0004719">
    <property type="term" value="F:protein-L-isoaspartate (D-aspartate) O-methyltransferase activity"/>
    <property type="evidence" value="ECO:0007669"/>
    <property type="project" value="UniProtKB-UniRule"/>
</dbReference>
<dbReference type="Gene3D" id="3.40.50.150">
    <property type="entry name" value="Vaccinia Virus protein VP39"/>
    <property type="match status" value="1"/>
</dbReference>
<dbReference type="Proteomes" id="UP000278222">
    <property type="component" value="Unassembled WGS sequence"/>
</dbReference>
<dbReference type="CDD" id="cd02440">
    <property type="entry name" value="AdoMet_MTases"/>
    <property type="match status" value="1"/>
</dbReference>
<name>A0A3N1MAZ3_9PROT</name>
<comment type="function">
    <text evidence="7">Catalyzes the methyl esterification of L-isoaspartyl residues in peptides and proteins that result from spontaneous decomposition of normal L-aspartyl and L-asparaginyl residues. It plays a role in the repair and/or degradation of damaged proteins.</text>
</comment>
<proteinExistence type="inferred from homology"/>
<evidence type="ECO:0000256" key="6">
    <source>
        <dbReference type="ARBA" id="ARBA00022691"/>
    </source>
</evidence>
<evidence type="ECO:0000256" key="2">
    <source>
        <dbReference type="ARBA" id="ARBA00005369"/>
    </source>
</evidence>
<sequence>MSSAPRQLRLVMELRRQGISDTRVLGAMERIPRDTFVPLPFRDQAYEDTALPIGHGQTISQPTVVARMTEALELNDRHRVLEIGTGSGYQAAVLARLCRRLYTIERHRDLLQTAETRFRELRLHNVTTRWGDGMKGWPESAPFDRIIVTAAGLEIPDLLTDQLAPGGIIVIPVGERGDNQRLVRMVRDADGLVCSDMGTVRFVPLVAGLPRSAAERPA</sequence>
<evidence type="ECO:0000256" key="1">
    <source>
        <dbReference type="ARBA" id="ARBA00004496"/>
    </source>
</evidence>
<dbReference type="EC" id="2.1.1.77" evidence="7"/>
<dbReference type="NCBIfam" id="TIGR00080">
    <property type="entry name" value="pimt"/>
    <property type="match status" value="1"/>
</dbReference>
<evidence type="ECO:0000313" key="8">
    <source>
        <dbReference type="EMBL" id="ROP99876.1"/>
    </source>
</evidence>
<dbReference type="NCBIfam" id="NF001453">
    <property type="entry name" value="PRK00312.1"/>
    <property type="match status" value="1"/>
</dbReference>
<dbReference type="Pfam" id="PF01135">
    <property type="entry name" value="PCMT"/>
    <property type="match status" value="1"/>
</dbReference>
<dbReference type="SUPFAM" id="SSF53335">
    <property type="entry name" value="S-adenosyl-L-methionine-dependent methyltransferases"/>
    <property type="match status" value="1"/>
</dbReference>
<dbReference type="AlphaFoldDB" id="A0A3N1MAZ3"/>
<comment type="subcellular location">
    <subcellularLocation>
        <location evidence="1 7">Cytoplasm</location>
    </subcellularLocation>
</comment>
<gene>
    <name evidence="7" type="primary">pcm</name>
    <name evidence="8" type="ORF">EDC65_1667</name>
</gene>
<organism evidence="8 9">
    <name type="scientific">Stella humosa</name>
    <dbReference type="NCBI Taxonomy" id="94"/>
    <lineage>
        <taxon>Bacteria</taxon>
        <taxon>Pseudomonadati</taxon>
        <taxon>Pseudomonadota</taxon>
        <taxon>Alphaproteobacteria</taxon>
        <taxon>Rhodospirillales</taxon>
        <taxon>Stellaceae</taxon>
        <taxon>Stella</taxon>
    </lineage>
</organism>